<dbReference type="GO" id="GO:0016020">
    <property type="term" value="C:membrane"/>
    <property type="evidence" value="ECO:0007669"/>
    <property type="project" value="UniProtKB-SubCell"/>
</dbReference>
<keyword evidence="5 9" id="KW-1133">Transmembrane helix</keyword>
<evidence type="ECO:0000259" key="10">
    <source>
        <dbReference type="Pfam" id="PF01694"/>
    </source>
</evidence>
<feature type="region of interest" description="Disordered" evidence="8">
    <location>
        <begin position="564"/>
        <end position="583"/>
    </location>
</feature>
<evidence type="ECO:0000256" key="8">
    <source>
        <dbReference type="SAM" id="MobiDB-lite"/>
    </source>
</evidence>
<feature type="transmembrane region" description="Helical" evidence="9">
    <location>
        <begin position="475"/>
        <end position="493"/>
    </location>
</feature>
<proteinExistence type="inferred from homology"/>
<evidence type="ECO:0000313" key="12">
    <source>
        <dbReference type="Proteomes" id="UP000226192"/>
    </source>
</evidence>
<organism evidence="11 12">
    <name type="scientific">Ophiocordyceps australis</name>
    <dbReference type="NCBI Taxonomy" id="1399860"/>
    <lineage>
        <taxon>Eukaryota</taxon>
        <taxon>Fungi</taxon>
        <taxon>Dikarya</taxon>
        <taxon>Ascomycota</taxon>
        <taxon>Pezizomycotina</taxon>
        <taxon>Sordariomycetes</taxon>
        <taxon>Hypocreomycetidae</taxon>
        <taxon>Hypocreales</taxon>
        <taxon>Ophiocordycipitaceae</taxon>
        <taxon>Ophiocordyceps</taxon>
    </lineage>
</organism>
<comment type="subcellular location">
    <subcellularLocation>
        <location evidence="1">Membrane</location>
        <topology evidence="1">Multi-pass membrane protein</topology>
    </subcellularLocation>
</comment>
<protein>
    <recommendedName>
        <fullName evidence="10">Peptidase S54 rhomboid domain-containing protein</fullName>
    </recommendedName>
</protein>
<dbReference type="PANTHER" id="PTHR43731">
    <property type="entry name" value="RHOMBOID PROTEASE"/>
    <property type="match status" value="1"/>
</dbReference>
<dbReference type="OrthoDB" id="10260614at2759"/>
<dbReference type="Pfam" id="PF01694">
    <property type="entry name" value="Rhomboid"/>
    <property type="match status" value="1"/>
</dbReference>
<dbReference type="EMBL" id="NJET01000258">
    <property type="protein sequence ID" value="PHH58984.1"/>
    <property type="molecule type" value="Genomic_DNA"/>
</dbReference>
<dbReference type="Gene3D" id="1.20.1540.10">
    <property type="entry name" value="Rhomboid-like"/>
    <property type="match status" value="1"/>
</dbReference>
<evidence type="ECO:0000256" key="4">
    <source>
        <dbReference type="ARBA" id="ARBA00022801"/>
    </source>
</evidence>
<keyword evidence="4" id="KW-0378">Hydrolase</keyword>
<keyword evidence="12" id="KW-1185">Reference proteome</keyword>
<reference evidence="11 12" key="1">
    <citation type="submission" date="2017-06" db="EMBL/GenBank/DDBJ databases">
        <title>Ant-infecting Ophiocordyceps genomes reveal a high diversity of potential behavioral manipulation genes and a possible major role for enterotoxins.</title>
        <authorList>
            <person name="De Bekker C."/>
            <person name="Evans H.C."/>
            <person name="Brachmann A."/>
            <person name="Hughes D.P."/>
        </authorList>
    </citation>
    <scope>NUCLEOTIDE SEQUENCE [LARGE SCALE GENOMIC DNA]</scope>
    <source>
        <strain evidence="11 12">Map64</strain>
    </source>
</reference>
<feature type="transmembrane region" description="Helical" evidence="9">
    <location>
        <begin position="513"/>
        <end position="532"/>
    </location>
</feature>
<evidence type="ECO:0000256" key="1">
    <source>
        <dbReference type="ARBA" id="ARBA00004141"/>
    </source>
</evidence>
<comment type="caution">
    <text evidence="11">The sequence shown here is derived from an EMBL/GenBank/DDBJ whole genome shotgun (WGS) entry which is preliminary data.</text>
</comment>
<dbReference type="InterPro" id="IPR035952">
    <property type="entry name" value="Rhomboid-like_sf"/>
</dbReference>
<dbReference type="Proteomes" id="UP000226192">
    <property type="component" value="Unassembled WGS sequence"/>
</dbReference>
<dbReference type="InterPro" id="IPR022764">
    <property type="entry name" value="Peptidase_S54_rhomboid_dom"/>
</dbReference>
<dbReference type="STRING" id="1399860.A0A2C5XWA3"/>
<dbReference type="PANTHER" id="PTHR43731:SF14">
    <property type="entry name" value="PRESENILIN-ASSOCIATED RHOMBOID-LIKE PROTEIN, MITOCHONDRIAL"/>
    <property type="match status" value="1"/>
</dbReference>
<dbReference type="InterPro" id="IPR050925">
    <property type="entry name" value="Rhomboid_protease_S54"/>
</dbReference>
<evidence type="ECO:0000256" key="6">
    <source>
        <dbReference type="ARBA" id="ARBA00023136"/>
    </source>
</evidence>
<dbReference type="AlphaFoldDB" id="A0A2C5XWA3"/>
<name>A0A2C5XWA3_9HYPO</name>
<feature type="transmembrane region" description="Helical" evidence="9">
    <location>
        <begin position="332"/>
        <end position="353"/>
    </location>
</feature>
<feature type="transmembrane region" description="Helical" evidence="9">
    <location>
        <begin position="399"/>
        <end position="419"/>
    </location>
</feature>
<feature type="transmembrane region" description="Helical" evidence="9">
    <location>
        <begin position="365"/>
        <end position="387"/>
    </location>
</feature>
<accession>A0A2C5XWA3</accession>
<evidence type="ECO:0000256" key="3">
    <source>
        <dbReference type="ARBA" id="ARBA00022692"/>
    </source>
</evidence>
<keyword evidence="3 9" id="KW-0812">Transmembrane</keyword>
<keyword evidence="6 9" id="KW-0472">Membrane</keyword>
<evidence type="ECO:0000256" key="9">
    <source>
        <dbReference type="SAM" id="Phobius"/>
    </source>
</evidence>
<evidence type="ECO:0000313" key="11">
    <source>
        <dbReference type="EMBL" id="PHH58984.1"/>
    </source>
</evidence>
<dbReference type="GO" id="GO:0006465">
    <property type="term" value="P:signal peptide processing"/>
    <property type="evidence" value="ECO:0007669"/>
    <property type="project" value="TreeGrafter"/>
</dbReference>
<dbReference type="GO" id="GO:0004252">
    <property type="term" value="F:serine-type endopeptidase activity"/>
    <property type="evidence" value="ECO:0007669"/>
    <property type="project" value="InterPro"/>
</dbReference>
<sequence>MSLFLSYRAHGSRAWLGAAARGFLRWEAQADGCTRARVSTALASTAHVSTAQLSSCLPRNRPTGLVHQKGSIASQLASKAHRRTGCRTFFSRIITDYIQLPPNYRDAQGLEFSRKQLSQEQVYKIFGKELDAVQANRLLRIMHGRRVAGTLQDPVLAVHTKQYTKEQMDKALAYLRETVYVPEIINAGLRAEDELADIQDIMADKEEQRIQRAKEKAEAGDQEDDAPVITRRKKEDYEEFYKPDPIYGPSKLDEIRARNVARARALQRIKAEKEKQTQAQSEAAQKKEAKAQALVKAQEEKRKITNPKIAKYEKQAQSKLEAPPAMRTWERILPSATVVALVLGFAAAVGAVYEEPGPRYRLIPNVSTANATVGCIVAINALVLLAWRVPQLWRFLNRWMIFIVATPRPVTLFTAIFSHQRLGHMLINMTVLSLIGPRLHDDVGRANFVALYLASGSIGFLGALTVYTLKGMLNVTSMGASAAALGVTAAYFWHHRLDGFKIMELPPGEGVHGIIFLAVMLALHLGSLKSWMRRKLDVVSHRAGMAAGILAMALLELGRRGGGGASTSPARQGGAVASPMQAS</sequence>
<feature type="domain" description="Peptidase S54 rhomboid" evidence="10">
    <location>
        <begin position="410"/>
        <end position="554"/>
    </location>
</feature>
<dbReference type="SUPFAM" id="SSF144091">
    <property type="entry name" value="Rhomboid-like"/>
    <property type="match status" value="1"/>
</dbReference>
<evidence type="ECO:0000256" key="7">
    <source>
        <dbReference type="SAM" id="Coils"/>
    </source>
</evidence>
<feature type="coiled-coil region" evidence="7">
    <location>
        <begin position="262"/>
        <end position="301"/>
    </location>
</feature>
<comment type="similarity">
    <text evidence="2">Belongs to the peptidase S54 family.</text>
</comment>
<evidence type="ECO:0000256" key="5">
    <source>
        <dbReference type="ARBA" id="ARBA00022989"/>
    </source>
</evidence>
<keyword evidence="7" id="KW-0175">Coiled coil</keyword>
<evidence type="ECO:0000256" key="2">
    <source>
        <dbReference type="ARBA" id="ARBA00009045"/>
    </source>
</evidence>
<gene>
    <name evidence="11" type="ORF">CDD81_3972</name>
</gene>
<feature type="transmembrane region" description="Helical" evidence="9">
    <location>
        <begin position="449"/>
        <end position="468"/>
    </location>
</feature>